<comment type="caution">
    <text evidence="2">The sequence shown here is derived from an EMBL/GenBank/DDBJ whole genome shotgun (WGS) entry which is preliminary data.</text>
</comment>
<dbReference type="EMBL" id="JADOUE010000001">
    <property type="protein sequence ID" value="MBG6122047.1"/>
    <property type="molecule type" value="Genomic_DNA"/>
</dbReference>
<dbReference type="InterPro" id="IPR036736">
    <property type="entry name" value="ACP-like_sf"/>
</dbReference>
<dbReference type="Pfam" id="PF00550">
    <property type="entry name" value="PP-binding"/>
    <property type="match status" value="1"/>
</dbReference>
<dbReference type="AlphaFoldDB" id="A0A931E1A8"/>
<organism evidence="2 3">
    <name type="scientific">Corynebacterium aquatimens</name>
    <dbReference type="NCBI Taxonomy" id="1190508"/>
    <lineage>
        <taxon>Bacteria</taxon>
        <taxon>Bacillati</taxon>
        <taxon>Actinomycetota</taxon>
        <taxon>Actinomycetes</taxon>
        <taxon>Mycobacteriales</taxon>
        <taxon>Corynebacteriaceae</taxon>
        <taxon>Corynebacterium</taxon>
    </lineage>
</organism>
<proteinExistence type="predicted"/>
<reference evidence="2" key="1">
    <citation type="submission" date="2020-11" db="EMBL/GenBank/DDBJ databases">
        <title>Sequencing the genomes of 1000 actinobacteria strains.</title>
        <authorList>
            <person name="Klenk H.-P."/>
        </authorList>
    </citation>
    <scope>NUCLEOTIDE SEQUENCE</scope>
    <source>
        <strain evidence="2">DSM 45632</strain>
    </source>
</reference>
<sequence length="126" mass="12902">MNPPNGLNQGLDLSGLNLDFGSDASGSEASTGVASASDSPVAAPEGDAVARIAGLLLTLGAVDDAEKVTSASTLDSLGVDSLTRIELAVRAEELFGFRVDEELFRSWTTIGDMAAYVDEHEAAAST</sequence>
<dbReference type="SUPFAM" id="SSF47336">
    <property type="entry name" value="ACP-like"/>
    <property type="match status" value="1"/>
</dbReference>
<dbReference type="Gene3D" id="1.10.1200.10">
    <property type="entry name" value="ACP-like"/>
    <property type="match status" value="1"/>
</dbReference>
<gene>
    <name evidence="2" type="ORF">IW254_001016</name>
</gene>
<dbReference type="Proteomes" id="UP000658613">
    <property type="component" value="Unassembled WGS sequence"/>
</dbReference>
<dbReference type="RefSeq" id="WP_196824506.1">
    <property type="nucleotide sequence ID" value="NZ_CP046980.1"/>
</dbReference>
<evidence type="ECO:0000313" key="3">
    <source>
        <dbReference type="Proteomes" id="UP000658613"/>
    </source>
</evidence>
<evidence type="ECO:0000313" key="2">
    <source>
        <dbReference type="EMBL" id="MBG6122047.1"/>
    </source>
</evidence>
<feature type="domain" description="Carrier" evidence="1">
    <location>
        <begin position="43"/>
        <end position="121"/>
    </location>
</feature>
<evidence type="ECO:0000259" key="1">
    <source>
        <dbReference type="PROSITE" id="PS50075"/>
    </source>
</evidence>
<accession>A0A931E1A8</accession>
<dbReference type="PROSITE" id="PS50075">
    <property type="entry name" value="CARRIER"/>
    <property type="match status" value="1"/>
</dbReference>
<name>A0A931E1A8_9CORY</name>
<keyword evidence="3" id="KW-1185">Reference proteome</keyword>
<dbReference type="InterPro" id="IPR009081">
    <property type="entry name" value="PP-bd_ACP"/>
</dbReference>
<protein>
    <submittedName>
        <fullName evidence="2">Acyl carrier protein</fullName>
    </submittedName>
</protein>